<reference evidence="2" key="1">
    <citation type="journal article" date="2019" name="Int. J. Syst. Evol. Microbiol.">
        <title>The Global Catalogue of Microorganisms (GCM) 10K type strain sequencing project: providing services to taxonomists for standard genome sequencing and annotation.</title>
        <authorList>
            <consortium name="The Broad Institute Genomics Platform"/>
            <consortium name="The Broad Institute Genome Sequencing Center for Infectious Disease"/>
            <person name="Wu L."/>
            <person name="Ma J."/>
        </authorList>
    </citation>
    <scope>NUCLEOTIDE SEQUENCE [LARGE SCALE GENOMIC DNA]</scope>
    <source>
        <strain evidence="2">KCTC 32239</strain>
    </source>
</reference>
<name>A0ABQ3AUK5_9GAMM</name>
<proteinExistence type="predicted"/>
<comment type="caution">
    <text evidence="1">The sequence shown here is derived from an EMBL/GenBank/DDBJ whole genome shotgun (WGS) entry which is preliminary data.</text>
</comment>
<evidence type="ECO:0000313" key="2">
    <source>
        <dbReference type="Proteomes" id="UP000619761"/>
    </source>
</evidence>
<keyword evidence="2" id="KW-1185">Reference proteome</keyword>
<dbReference type="Proteomes" id="UP000619761">
    <property type="component" value="Unassembled WGS sequence"/>
</dbReference>
<evidence type="ECO:0000313" key="1">
    <source>
        <dbReference type="EMBL" id="GGY65851.1"/>
    </source>
</evidence>
<evidence type="ECO:0008006" key="3">
    <source>
        <dbReference type="Google" id="ProtNLM"/>
    </source>
</evidence>
<dbReference type="EMBL" id="BMYZ01000001">
    <property type="protein sequence ID" value="GGY65851.1"/>
    <property type="molecule type" value="Genomic_DNA"/>
</dbReference>
<accession>A0ABQ3AUK5</accession>
<protein>
    <recommendedName>
        <fullName evidence="3">DUF4124 domain-containing protein</fullName>
    </recommendedName>
</protein>
<sequence>MSYQQSHYIPTRAWLAGAENFLYKLMGKNSPADERVKVSTWTDAKGVVHYENREVEGAKTIAVDPNTNVLPPAPVINLPAAKDEKPKTMNDELRDIQEAKKAHFESVINN</sequence>
<organism evidence="1 2">
    <name type="scientific">Cellvibrio zantedeschiae</name>
    <dbReference type="NCBI Taxonomy" id="1237077"/>
    <lineage>
        <taxon>Bacteria</taxon>
        <taxon>Pseudomonadati</taxon>
        <taxon>Pseudomonadota</taxon>
        <taxon>Gammaproteobacteria</taxon>
        <taxon>Cellvibrionales</taxon>
        <taxon>Cellvibrionaceae</taxon>
        <taxon>Cellvibrio</taxon>
    </lineage>
</organism>
<gene>
    <name evidence="1" type="ORF">GCM10011613_07180</name>
</gene>